<feature type="region of interest" description="Disordered" evidence="1">
    <location>
        <begin position="1"/>
        <end position="31"/>
    </location>
</feature>
<protein>
    <submittedName>
        <fullName evidence="2">Uncharacterized protein</fullName>
    </submittedName>
</protein>
<organism evidence="2 3">
    <name type="scientific">Panicum hallii var. hallii</name>
    <dbReference type="NCBI Taxonomy" id="1504633"/>
    <lineage>
        <taxon>Eukaryota</taxon>
        <taxon>Viridiplantae</taxon>
        <taxon>Streptophyta</taxon>
        <taxon>Embryophyta</taxon>
        <taxon>Tracheophyta</taxon>
        <taxon>Spermatophyta</taxon>
        <taxon>Magnoliopsida</taxon>
        <taxon>Liliopsida</taxon>
        <taxon>Poales</taxon>
        <taxon>Poaceae</taxon>
        <taxon>PACMAD clade</taxon>
        <taxon>Panicoideae</taxon>
        <taxon>Panicodae</taxon>
        <taxon>Paniceae</taxon>
        <taxon>Panicinae</taxon>
        <taxon>Panicum</taxon>
        <taxon>Panicum sect. Panicum</taxon>
    </lineage>
</organism>
<dbReference type="EMBL" id="CM009756">
    <property type="protein sequence ID" value="PUZ45675.1"/>
    <property type="molecule type" value="Genomic_DNA"/>
</dbReference>
<dbReference type="Proteomes" id="UP000244336">
    <property type="component" value="Chromosome 8"/>
</dbReference>
<sequence length="172" mass="17750">MACVVQQPGAAGRRETQPELAGAKVSEPRREAEAAFVAAAGVDGISNTVHPLGACEPSDVVCAAQIDWITEGGSRRALPRQSLSRTPGQSESEAAARSSTGSGEGEREEGCSLAWPSSRAPPAARPSGCSQFVKTLRHGRLRAPLGKPGRSSFRSAGWLLPASFGRSSPAGT</sequence>
<evidence type="ECO:0000256" key="1">
    <source>
        <dbReference type="SAM" id="MobiDB-lite"/>
    </source>
</evidence>
<name>A0A2T7CQP8_9POAL</name>
<dbReference type="Gramene" id="PUZ45675">
    <property type="protein sequence ID" value="PUZ45675"/>
    <property type="gene ID" value="GQ55_8G244100"/>
</dbReference>
<evidence type="ECO:0000313" key="2">
    <source>
        <dbReference type="EMBL" id="PUZ45675.1"/>
    </source>
</evidence>
<proteinExistence type="predicted"/>
<feature type="compositionally biased region" description="Low complexity" evidence="1">
    <location>
        <begin position="111"/>
        <end position="127"/>
    </location>
</feature>
<reference evidence="2 3" key="1">
    <citation type="submission" date="2018-04" db="EMBL/GenBank/DDBJ databases">
        <title>WGS assembly of Panicum hallii var. hallii HAL2.</title>
        <authorList>
            <person name="Lovell J."/>
            <person name="Jenkins J."/>
            <person name="Lowry D."/>
            <person name="Mamidi S."/>
            <person name="Sreedasyam A."/>
            <person name="Weng X."/>
            <person name="Barry K."/>
            <person name="Bonette J."/>
            <person name="Campitelli B."/>
            <person name="Daum C."/>
            <person name="Gordon S."/>
            <person name="Gould B."/>
            <person name="Lipzen A."/>
            <person name="MacQueen A."/>
            <person name="Palacio-Mejia J."/>
            <person name="Plott C."/>
            <person name="Shakirov E."/>
            <person name="Shu S."/>
            <person name="Yoshinaga Y."/>
            <person name="Zane M."/>
            <person name="Rokhsar D."/>
            <person name="Grimwood J."/>
            <person name="Schmutz J."/>
            <person name="Juenger T."/>
        </authorList>
    </citation>
    <scope>NUCLEOTIDE SEQUENCE [LARGE SCALE GENOMIC DNA]</scope>
    <source>
        <strain evidence="3">cv. HAL2</strain>
    </source>
</reference>
<accession>A0A2T7CQP8</accession>
<dbReference type="AlphaFoldDB" id="A0A2T7CQP8"/>
<keyword evidence="3" id="KW-1185">Reference proteome</keyword>
<evidence type="ECO:0000313" key="3">
    <source>
        <dbReference type="Proteomes" id="UP000244336"/>
    </source>
</evidence>
<gene>
    <name evidence="2" type="ORF">GQ55_8G244100</name>
</gene>
<feature type="compositionally biased region" description="Low complexity" evidence="1">
    <location>
        <begin position="90"/>
        <end position="101"/>
    </location>
</feature>
<feature type="region of interest" description="Disordered" evidence="1">
    <location>
        <begin position="73"/>
        <end position="130"/>
    </location>
</feature>